<evidence type="ECO:0000256" key="1">
    <source>
        <dbReference type="ARBA" id="ARBA00009199"/>
    </source>
</evidence>
<sequence length="94" mass="10235">LLLTPTLPLTAFKTGREVPEDWPSTRWPTWTPFTYPFNLTGQPAASIPCGFDRDGLPVGLQIVGPVGADALVLRVARAFERVRPIPLPPRSAAD</sequence>
<comment type="caution">
    <text evidence="3">The sequence shown here is derived from an EMBL/GenBank/DDBJ whole genome shotgun (WGS) entry which is preliminary data.</text>
</comment>
<dbReference type="GO" id="GO:0003824">
    <property type="term" value="F:catalytic activity"/>
    <property type="evidence" value="ECO:0007669"/>
    <property type="project" value="InterPro"/>
</dbReference>
<dbReference type="InterPro" id="IPR000120">
    <property type="entry name" value="Amidase"/>
</dbReference>
<protein>
    <submittedName>
        <fullName evidence="3">Amidase</fullName>
    </submittedName>
</protein>
<dbReference type="SUPFAM" id="SSF75304">
    <property type="entry name" value="Amidase signature (AS) enzymes"/>
    <property type="match status" value="1"/>
</dbReference>
<name>A0A3B9IH59_9PROT</name>
<dbReference type="PANTHER" id="PTHR11895:SF7">
    <property type="entry name" value="GLUTAMYL-TRNA(GLN) AMIDOTRANSFERASE SUBUNIT A, MITOCHONDRIAL"/>
    <property type="match status" value="1"/>
</dbReference>
<accession>A0A3B9IH59</accession>
<gene>
    <name evidence="3" type="ORF">DCK97_06865</name>
</gene>
<dbReference type="InterPro" id="IPR023631">
    <property type="entry name" value="Amidase_dom"/>
</dbReference>
<feature type="domain" description="Amidase" evidence="2">
    <location>
        <begin position="2"/>
        <end position="73"/>
    </location>
</feature>
<dbReference type="Proteomes" id="UP000257706">
    <property type="component" value="Unassembled WGS sequence"/>
</dbReference>
<organism evidence="3 4">
    <name type="scientific">Tistrella mobilis</name>
    <dbReference type="NCBI Taxonomy" id="171437"/>
    <lineage>
        <taxon>Bacteria</taxon>
        <taxon>Pseudomonadati</taxon>
        <taxon>Pseudomonadota</taxon>
        <taxon>Alphaproteobacteria</taxon>
        <taxon>Geminicoccales</taxon>
        <taxon>Geminicoccaceae</taxon>
        <taxon>Tistrella</taxon>
    </lineage>
</organism>
<comment type="similarity">
    <text evidence="1">Belongs to the amidase family.</text>
</comment>
<reference evidence="3 4" key="1">
    <citation type="journal article" date="2018" name="Nat. Biotechnol.">
        <title>A standardized bacterial taxonomy based on genome phylogeny substantially revises the tree of life.</title>
        <authorList>
            <person name="Parks D.H."/>
            <person name="Chuvochina M."/>
            <person name="Waite D.W."/>
            <person name="Rinke C."/>
            <person name="Skarshewski A."/>
            <person name="Chaumeil P.A."/>
            <person name="Hugenholtz P."/>
        </authorList>
    </citation>
    <scope>NUCLEOTIDE SEQUENCE [LARGE SCALE GENOMIC DNA]</scope>
    <source>
        <strain evidence="3">UBA8739</strain>
    </source>
</reference>
<proteinExistence type="inferred from homology"/>
<dbReference type="InterPro" id="IPR036928">
    <property type="entry name" value="AS_sf"/>
</dbReference>
<dbReference type="Gene3D" id="3.90.1300.10">
    <property type="entry name" value="Amidase signature (AS) domain"/>
    <property type="match status" value="1"/>
</dbReference>
<evidence type="ECO:0000313" key="3">
    <source>
        <dbReference type="EMBL" id="HAE47125.1"/>
    </source>
</evidence>
<dbReference type="AlphaFoldDB" id="A0A3B9IH59"/>
<dbReference type="EMBL" id="DMAI01000110">
    <property type="protein sequence ID" value="HAE47125.1"/>
    <property type="molecule type" value="Genomic_DNA"/>
</dbReference>
<dbReference type="Pfam" id="PF01425">
    <property type="entry name" value="Amidase"/>
    <property type="match status" value="1"/>
</dbReference>
<feature type="non-terminal residue" evidence="3">
    <location>
        <position position="1"/>
    </location>
</feature>
<evidence type="ECO:0000313" key="4">
    <source>
        <dbReference type="Proteomes" id="UP000257706"/>
    </source>
</evidence>
<dbReference type="PANTHER" id="PTHR11895">
    <property type="entry name" value="TRANSAMIDASE"/>
    <property type="match status" value="1"/>
</dbReference>
<evidence type="ECO:0000259" key="2">
    <source>
        <dbReference type="Pfam" id="PF01425"/>
    </source>
</evidence>